<dbReference type="PRINTS" id="PR00081">
    <property type="entry name" value="GDHRDH"/>
</dbReference>
<gene>
    <name evidence="4" type="ORF">RD110_24515</name>
</gene>
<dbReference type="Pfam" id="PF13561">
    <property type="entry name" value="adh_short_C2"/>
    <property type="match status" value="1"/>
</dbReference>
<name>A0A1P8K1V6_9BURK</name>
<dbReference type="EMBL" id="CP019236">
    <property type="protein sequence ID" value="APW39977.1"/>
    <property type="molecule type" value="Genomic_DNA"/>
</dbReference>
<evidence type="ECO:0000313" key="5">
    <source>
        <dbReference type="Proteomes" id="UP000186609"/>
    </source>
</evidence>
<evidence type="ECO:0000256" key="2">
    <source>
        <dbReference type="ARBA" id="ARBA00023002"/>
    </source>
</evidence>
<dbReference type="NCBIfam" id="NF005559">
    <property type="entry name" value="PRK07231.1"/>
    <property type="match status" value="1"/>
</dbReference>
<dbReference type="Proteomes" id="UP000186609">
    <property type="component" value="Chromosome"/>
</dbReference>
<comment type="similarity">
    <text evidence="1">Belongs to the short-chain dehydrogenases/reductases (SDR) family.</text>
</comment>
<keyword evidence="2" id="KW-0560">Oxidoreductase</keyword>
<dbReference type="AlphaFoldDB" id="A0A1P8K1V6"/>
<dbReference type="Gene3D" id="3.40.50.720">
    <property type="entry name" value="NAD(P)-binding Rossmann-like Domain"/>
    <property type="match status" value="1"/>
</dbReference>
<evidence type="ECO:0000259" key="3">
    <source>
        <dbReference type="SMART" id="SM00822"/>
    </source>
</evidence>
<dbReference type="OrthoDB" id="9803333at2"/>
<dbReference type="InterPro" id="IPR020904">
    <property type="entry name" value="Sc_DH/Rdtase_CS"/>
</dbReference>
<dbReference type="RefSeq" id="WP_076203023.1">
    <property type="nucleotide sequence ID" value="NZ_CP019236.1"/>
</dbReference>
<dbReference type="CDD" id="cd05362">
    <property type="entry name" value="THN_reductase-like_SDR_c"/>
    <property type="match status" value="1"/>
</dbReference>
<evidence type="ECO:0000313" key="4">
    <source>
        <dbReference type="EMBL" id="APW39977.1"/>
    </source>
</evidence>
<dbReference type="InterPro" id="IPR036291">
    <property type="entry name" value="NAD(P)-bd_dom_sf"/>
</dbReference>
<dbReference type="PANTHER" id="PTHR48107">
    <property type="entry name" value="NADPH-DEPENDENT ALDEHYDE REDUCTASE-LIKE PROTEIN, CHLOROPLASTIC-RELATED"/>
    <property type="match status" value="1"/>
</dbReference>
<dbReference type="PRINTS" id="PR00080">
    <property type="entry name" value="SDRFAMILY"/>
</dbReference>
<dbReference type="PROSITE" id="PS00061">
    <property type="entry name" value="ADH_SHORT"/>
    <property type="match status" value="1"/>
</dbReference>
<dbReference type="FunFam" id="3.40.50.720:FF:000084">
    <property type="entry name" value="Short-chain dehydrogenase reductase"/>
    <property type="match status" value="1"/>
</dbReference>
<dbReference type="SUPFAM" id="SSF51735">
    <property type="entry name" value="NAD(P)-binding Rossmann-fold domains"/>
    <property type="match status" value="1"/>
</dbReference>
<reference evidence="4 5" key="1">
    <citation type="submission" date="2017-01" db="EMBL/GenBank/DDBJ databases">
        <authorList>
            <person name="Mah S.A."/>
            <person name="Swanson W.J."/>
            <person name="Moy G.W."/>
            <person name="Vacquier V.D."/>
        </authorList>
    </citation>
    <scope>NUCLEOTIDE SEQUENCE [LARGE SCALE GENOMIC DNA]</scope>
    <source>
        <strain evidence="4 5">DCY110</strain>
    </source>
</reference>
<proteinExistence type="inferred from homology"/>
<dbReference type="KEGG" id="rhy:RD110_24515"/>
<keyword evidence="5" id="KW-1185">Reference proteome</keyword>
<protein>
    <submittedName>
        <fullName evidence="4">3-ketoacyl-ACP reductase</fullName>
    </submittedName>
</protein>
<dbReference type="SMART" id="SM00822">
    <property type="entry name" value="PKS_KR"/>
    <property type="match status" value="1"/>
</dbReference>
<organism evidence="4 5">
    <name type="scientific">Rhodoferax koreensis</name>
    <dbReference type="NCBI Taxonomy" id="1842727"/>
    <lineage>
        <taxon>Bacteria</taxon>
        <taxon>Pseudomonadati</taxon>
        <taxon>Pseudomonadota</taxon>
        <taxon>Betaproteobacteria</taxon>
        <taxon>Burkholderiales</taxon>
        <taxon>Comamonadaceae</taxon>
        <taxon>Rhodoferax</taxon>
    </lineage>
</organism>
<dbReference type="STRING" id="1842727.RD110_24515"/>
<feature type="domain" description="Ketoreductase" evidence="3">
    <location>
        <begin position="9"/>
        <end position="189"/>
    </location>
</feature>
<dbReference type="PANTHER" id="PTHR48107:SF7">
    <property type="entry name" value="RE15974P"/>
    <property type="match status" value="1"/>
</dbReference>
<dbReference type="GO" id="GO:0016614">
    <property type="term" value="F:oxidoreductase activity, acting on CH-OH group of donors"/>
    <property type="evidence" value="ECO:0007669"/>
    <property type="project" value="UniProtKB-ARBA"/>
</dbReference>
<sequence length="250" mass="26055">MHKVTSSNQVAIVTGASRGIGAAIAQRLARDGFHVVVNYAGKAEEAAAVVRTIEATGRKAVAVQADVADADAVKRLFDSAVQAFGRIDVLVNNAGIMPSTLPMLADTDDATFDRLFAVNVKGTFNTLREAAGRLEQGGRIVNFSSSLVGTALPGYAVYAATKSAVETLTNIMAKELRGRNITVNAVAPGPTATALFLDGKTPELIERLSKANPMERLGTPDDIANAVSFLAGQDGAWVNGQTLRANGGMV</sequence>
<dbReference type="InterPro" id="IPR002347">
    <property type="entry name" value="SDR_fam"/>
</dbReference>
<dbReference type="InterPro" id="IPR057326">
    <property type="entry name" value="KR_dom"/>
</dbReference>
<accession>A0A1P8K1V6</accession>
<evidence type="ECO:0000256" key="1">
    <source>
        <dbReference type="ARBA" id="ARBA00006484"/>
    </source>
</evidence>